<keyword evidence="4" id="KW-1185">Reference proteome</keyword>
<dbReference type="GO" id="GO:0007015">
    <property type="term" value="P:actin filament organization"/>
    <property type="evidence" value="ECO:0007669"/>
    <property type="project" value="TreeGrafter"/>
</dbReference>
<dbReference type="OrthoDB" id="21595at2759"/>
<gene>
    <name evidence="3" type="ORF">INT43_000293</name>
</gene>
<dbReference type="SUPFAM" id="SSF47576">
    <property type="entry name" value="Calponin-homology domain, CH-domain"/>
    <property type="match status" value="1"/>
</dbReference>
<dbReference type="PANTHER" id="PTHR47385">
    <property type="entry name" value="CALPONIN"/>
    <property type="match status" value="1"/>
</dbReference>
<feature type="domain" description="Calponin-homology (CH)" evidence="2">
    <location>
        <begin position="24"/>
        <end position="128"/>
    </location>
</feature>
<dbReference type="InterPro" id="IPR001715">
    <property type="entry name" value="CH_dom"/>
</dbReference>
<dbReference type="PROSITE" id="PS50021">
    <property type="entry name" value="CH"/>
    <property type="match status" value="1"/>
</dbReference>
<dbReference type="Pfam" id="PF00307">
    <property type="entry name" value="CH"/>
    <property type="match status" value="1"/>
</dbReference>
<sequence>MSSPTQLYGLDKEIAERLQGKHSVEREQQAREWIEQTLGEPFPHEDFQQSLKDGVILCKLIGKLQPPYGKYKSSKIAFMQMENIAHFLEGAQKAGVPQHDLFQTVDLFEDKNRTQVVDAIWSLSRHAYKNGSCSTCLGPKLADKHEVEFSPEVMKKGQTTWNTVQYGYNKGATQFKSDWDVSAQSGMSFGSRREISSQNKPNSSSGN</sequence>
<dbReference type="PANTHER" id="PTHR47385:SF14">
    <property type="entry name" value="TRANSGELIN"/>
    <property type="match status" value="1"/>
</dbReference>
<evidence type="ECO:0000256" key="1">
    <source>
        <dbReference type="SAM" id="MobiDB-lite"/>
    </source>
</evidence>
<dbReference type="SMART" id="SM00033">
    <property type="entry name" value="CH"/>
    <property type="match status" value="1"/>
</dbReference>
<proteinExistence type="predicted"/>
<accession>A0A8H7Q3J1</accession>
<feature type="compositionally biased region" description="Polar residues" evidence="1">
    <location>
        <begin position="196"/>
        <end position="207"/>
    </location>
</feature>
<evidence type="ECO:0000313" key="4">
    <source>
        <dbReference type="Proteomes" id="UP000654370"/>
    </source>
</evidence>
<dbReference type="EMBL" id="JAEPQZ010000002">
    <property type="protein sequence ID" value="KAG2184384.1"/>
    <property type="molecule type" value="Genomic_DNA"/>
</dbReference>
<reference evidence="3" key="1">
    <citation type="submission" date="2020-12" db="EMBL/GenBank/DDBJ databases">
        <title>Metabolic potential, ecology and presence of endohyphal bacteria is reflected in genomic diversity of Mucoromycotina.</title>
        <authorList>
            <person name="Muszewska A."/>
            <person name="Okrasinska A."/>
            <person name="Steczkiewicz K."/>
            <person name="Drgas O."/>
            <person name="Orlowska M."/>
            <person name="Perlinska-Lenart U."/>
            <person name="Aleksandrzak-Piekarczyk T."/>
            <person name="Szatraj K."/>
            <person name="Zielenkiewicz U."/>
            <person name="Pilsyk S."/>
            <person name="Malc E."/>
            <person name="Mieczkowski P."/>
            <person name="Kruszewska J.S."/>
            <person name="Biernat P."/>
            <person name="Pawlowska J."/>
        </authorList>
    </citation>
    <scope>NUCLEOTIDE SEQUENCE</scope>
    <source>
        <strain evidence="3">WA0000067209</strain>
    </source>
</reference>
<evidence type="ECO:0000259" key="2">
    <source>
        <dbReference type="PROSITE" id="PS50021"/>
    </source>
</evidence>
<protein>
    <recommendedName>
        <fullName evidence="2">Calponin-homology (CH) domain-containing protein</fullName>
    </recommendedName>
</protein>
<dbReference type="AlphaFoldDB" id="A0A8H7Q3J1"/>
<dbReference type="GO" id="GO:0015629">
    <property type="term" value="C:actin cytoskeleton"/>
    <property type="evidence" value="ECO:0007669"/>
    <property type="project" value="TreeGrafter"/>
</dbReference>
<dbReference type="PRINTS" id="PR00888">
    <property type="entry name" value="SM22CALPONIN"/>
</dbReference>
<dbReference type="InterPro" id="IPR050606">
    <property type="entry name" value="Calponin-like"/>
</dbReference>
<dbReference type="GO" id="GO:0051015">
    <property type="term" value="F:actin filament binding"/>
    <property type="evidence" value="ECO:0007669"/>
    <property type="project" value="TreeGrafter"/>
</dbReference>
<feature type="region of interest" description="Disordered" evidence="1">
    <location>
        <begin position="188"/>
        <end position="207"/>
    </location>
</feature>
<name>A0A8H7Q3J1_MORIS</name>
<evidence type="ECO:0000313" key="3">
    <source>
        <dbReference type="EMBL" id="KAG2184384.1"/>
    </source>
</evidence>
<dbReference type="Gene3D" id="1.10.418.10">
    <property type="entry name" value="Calponin-like domain"/>
    <property type="match status" value="1"/>
</dbReference>
<dbReference type="InterPro" id="IPR003096">
    <property type="entry name" value="SM22_calponin"/>
</dbReference>
<dbReference type="Proteomes" id="UP000654370">
    <property type="component" value="Unassembled WGS sequence"/>
</dbReference>
<dbReference type="InterPro" id="IPR036872">
    <property type="entry name" value="CH_dom_sf"/>
</dbReference>
<organism evidence="3 4">
    <name type="scientific">Mortierella isabellina</name>
    <name type="common">Filamentous fungus</name>
    <name type="synonym">Umbelopsis isabellina</name>
    <dbReference type="NCBI Taxonomy" id="91625"/>
    <lineage>
        <taxon>Eukaryota</taxon>
        <taxon>Fungi</taxon>
        <taxon>Fungi incertae sedis</taxon>
        <taxon>Mucoromycota</taxon>
        <taxon>Mucoromycotina</taxon>
        <taxon>Umbelopsidomycetes</taxon>
        <taxon>Umbelopsidales</taxon>
        <taxon>Umbelopsidaceae</taxon>
        <taxon>Umbelopsis</taxon>
    </lineage>
</organism>
<comment type="caution">
    <text evidence="3">The sequence shown here is derived from an EMBL/GenBank/DDBJ whole genome shotgun (WGS) entry which is preliminary data.</text>
</comment>